<evidence type="ECO:0000256" key="2">
    <source>
        <dbReference type="ARBA" id="ARBA00022729"/>
    </source>
</evidence>
<organism evidence="8 9">
    <name type="scientific">Triticum turgidum subsp. durum</name>
    <name type="common">Durum wheat</name>
    <name type="synonym">Triticum durum</name>
    <dbReference type="NCBI Taxonomy" id="4567"/>
    <lineage>
        <taxon>Eukaryota</taxon>
        <taxon>Viridiplantae</taxon>
        <taxon>Streptophyta</taxon>
        <taxon>Embryophyta</taxon>
        <taxon>Tracheophyta</taxon>
        <taxon>Spermatophyta</taxon>
        <taxon>Magnoliopsida</taxon>
        <taxon>Liliopsida</taxon>
        <taxon>Poales</taxon>
        <taxon>Poaceae</taxon>
        <taxon>BOP clade</taxon>
        <taxon>Pooideae</taxon>
        <taxon>Triticodae</taxon>
        <taxon>Triticeae</taxon>
        <taxon>Triticinae</taxon>
        <taxon>Triticum</taxon>
    </lineage>
</organism>
<keyword evidence="2 5" id="KW-0732">Signal</keyword>
<dbReference type="Proteomes" id="UP000324705">
    <property type="component" value="Chromosome 4B"/>
</dbReference>
<dbReference type="InterPro" id="IPR013201">
    <property type="entry name" value="Prot_inhib_I29"/>
</dbReference>
<dbReference type="InterPro" id="IPR025661">
    <property type="entry name" value="Pept_asp_AS"/>
</dbReference>
<dbReference type="Pfam" id="PF00112">
    <property type="entry name" value="Peptidase_C1"/>
    <property type="match status" value="1"/>
</dbReference>
<dbReference type="PRINTS" id="PR00705">
    <property type="entry name" value="PAPAIN"/>
</dbReference>
<evidence type="ECO:0000259" key="6">
    <source>
        <dbReference type="SMART" id="SM00645"/>
    </source>
</evidence>
<evidence type="ECO:0000256" key="4">
    <source>
        <dbReference type="ARBA" id="ARBA00023157"/>
    </source>
</evidence>
<protein>
    <submittedName>
        <fullName evidence="8">Uncharacterized protein</fullName>
    </submittedName>
</protein>
<dbReference type="InterPro" id="IPR000668">
    <property type="entry name" value="Peptidase_C1A_C"/>
</dbReference>
<feature type="signal peptide" evidence="5">
    <location>
        <begin position="1"/>
        <end position="25"/>
    </location>
</feature>
<evidence type="ECO:0000313" key="9">
    <source>
        <dbReference type="Proteomes" id="UP000324705"/>
    </source>
</evidence>
<reference evidence="8 9" key="1">
    <citation type="submission" date="2017-09" db="EMBL/GenBank/DDBJ databases">
        <authorList>
            <consortium name="International Durum Wheat Genome Sequencing Consortium (IDWGSC)"/>
            <person name="Milanesi L."/>
        </authorList>
    </citation>
    <scope>NUCLEOTIDE SEQUENCE [LARGE SCALE GENOMIC DNA]</scope>
    <source>
        <strain evidence="9">cv. Svevo</strain>
    </source>
</reference>
<keyword evidence="4" id="KW-1015">Disulfide bond</keyword>
<dbReference type="SMART" id="SM00848">
    <property type="entry name" value="Inhibitor_I29"/>
    <property type="match status" value="1"/>
</dbReference>
<evidence type="ECO:0000259" key="7">
    <source>
        <dbReference type="SMART" id="SM00848"/>
    </source>
</evidence>
<dbReference type="SMART" id="SM00645">
    <property type="entry name" value="Pept_C1"/>
    <property type="match status" value="1"/>
</dbReference>
<keyword evidence="9" id="KW-1185">Reference proteome</keyword>
<dbReference type="PANTHER" id="PTHR12411">
    <property type="entry name" value="CYSTEINE PROTEASE FAMILY C1-RELATED"/>
    <property type="match status" value="1"/>
</dbReference>
<evidence type="ECO:0000313" key="8">
    <source>
        <dbReference type="EMBL" id="VAI11667.1"/>
    </source>
</evidence>
<keyword evidence="3" id="KW-0865">Zymogen</keyword>
<evidence type="ECO:0000256" key="5">
    <source>
        <dbReference type="SAM" id="SignalP"/>
    </source>
</evidence>
<dbReference type="InterPro" id="IPR038765">
    <property type="entry name" value="Papain-like_cys_pep_sf"/>
</dbReference>
<feature type="domain" description="Peptidase C1A papain C-terminal" evidence="6">
    <location>
        <begin position="145"/>
        <end position="362"/>
    </location>
</feature>
<dbReference type="SUPFAM" id="SSF54001">
    <property type="entry name" value="Cysteine proteinases"/>
    <property type="match status" value="1"/>
</dbReference>
<dbReference type="InterPro" id="IPR000169">
    <property type="entry name" value="Pept_cys_AS"/>
</dbReference>
<name>A0A9R0WH90_TRITD</name>
<dbReference type="CDD" id="cd02248">
    <property type="entry name" value="Peptidase_C1A"/>
    <property type="match status" value="1"/>
</dbReference>
<gene>
    <name evidence="8" type="ORF">TRITD_4Bv1G205660</name>
</gene>
<feature type="domain" description="Cathepsin propeptide inhibitor" evidence="7">
    <location>
        <begin position="46"/>
        <end position="119"/>
    </location>
</feature>
<feature type="chain" id="PRO_5040188097" evidence="5">
    <location>
        <begin position="26"/>
        <end position="370"/>
    </location>
</feature>
<dbReference type="FunFam" id="3.90.70.10:FF:000204">
    <property type="entry name" value="Papain"/>
    <property type="match status" value="1"/>
</dbReference>
<dbReference type="InterPro" id="IPR013128">
    <property type="entry name" value="Peptidase_C1A"/>
</dbReference>
<accession>A0A9R0WH90</accession>
<dbReference type="AlphaFoldDB" id="A0A9R0WH90"/>
<dbReference type="PROSITE" id="PS00640">
    <property type="entry name" value="THIOL_PROTEASE_ASN"/>
    <property type="match status" value="1"/>
</dbReference>
<dbReference type="InterPro" id="IPR039417">
    <property type="entry name" value="Peptidase_C1A_papain-like"/>
</dbReference>
<dbReference type="Gramene" id="TRITD4Bv1G205660.4">
    <property type="protein sequence ID" value="TRITD4Bv1G205660.4"/>
    <property type="gene ID" value="TRITD4Bv1G205660"/>
</dbReference>
<dbReference type="EMBL" id="LT934118">
    <property type="protein sequence ID" value="VAI11667.1"/>
    <property type="molecule type" value="Genomic_DNA"/>
</dbReference>
<proteinExistence type="inferred from homology"/>
<dbReference type="Gene3D" id="3.90.70.10">
    <property type="entry name" value="Cysteine proteinases"/>
    <property type="match status" value="1"/>
</dbReference>
<comment type="similarity">
    <text evidence="1">Belongs to the peptidase C1 family.</text>
</comment>
<dbReference type="Pfam" id="PF08246">
    <property type="entry name" value="Inhibitor_I29"/>
    <property type="match status" value="1"/>
</dbReference>
<sequence>MASSTPYLVLLLCLTTFLQAWLAAAKYPPPPPPPFELPESEVRERFSKWVIKYSKHYSCHEEEEMRFQVFKNNTNAIGQFDQQNPGTVVGRGFRPTGFQVRGSGGVRMNRFGDLSPREVIQQFTGLNTTSFNATSPTYLPYHSFKPCCVDWRSSGAVTGVKNQGTCGSCWAFAAVAAIEGMNKIRTGELVSLSEQVLVDCDTRSGGCGGGHSDSAMALVAARGGITSEERYPYAGFQGKCDMDKLLFDHQASLKGFKAVPPNNEGQLAIAVAMQPVTVYIDASGFEFQFYSGGIYRGPCSANVNHAVTIVGYCEGPGEGNKYWIAKNSWSNDWGEQGYVYLAKDVPSSTGTCGLATSPFYPRLDHRQHYV</sequence>
<evidence type="ECO:0000256" key="1">
    <source>
        <dbReference type="ARBA" id="ARBA00008455"/>
    </source>
</evidence>
<evidence type="ECO:0000256" key="3">
    <source>
        <dbReference type="ARBA" id="ARBA00023145"/>
    </source>
</evidence>
<dbReference type="PROSITE" id="PS00139">
    <property type="entry name" value="THIOL_PROTEASE_CYS"/>
    <property type="match status" value="1"/>
</dbReference>
<dbReference type="GO" id="GO:0008234">
    <property type="term" value="F:cysteine-type peptidase activity"/>
    <property type="evidence" value="ECO:0007669"/>
    <property type="project" value="InterPro"/>
</dbReference>
<dbReference type="GO" id="GO:0006508">
    <property type="term" value="P:proteolysis"/>
    <property type="evidence" value="ECO:0007669"/>
    <property type="project" value="InterPro"/>
</dbReference>